<dbReference type="Pfam" id="PF12937">
    <property type="entry name" value="F-box-like"/>
    <property type="match status" value="1"/>
</dbReference>
<dbReference type="CDD" id="cd22162">
    <property type="entry name" value="F-box_AtSKIP3-like"/>
    <property type="match status" value="1"/>
</dbReference>
<dbReference type="AlphaFoldDB" id="A0AAW2MX06"/>
<dbReference type="InterPro" id="IPR036047">
    <property type="entry name" value="F-box-like_dom_sf"/>
</dbReference>
<feature type="domain" description="F-box" evidence="1">
    <location>
        <begin position="1"/>
        <end position="45"/>
    </location>
</feature>
<dbReference type="Gene3D" id="1.20.1280.50">
    <property type="match status" value="1"/>
</dbReference>
<accession>A0AAW2MX06</accession>
<evidence type="ECO:0000259" key="1">
    <source>
        <dbReference type="PROSITE" id="PS50181"/>
    </source>
</evidence>
<reference evidence="2" key="1">
    <citation type="submission" date="2020-06" db="EMBL/GenBank/DDBJ databases">
        <authorList>
            <person name="Li T."/>
            <person name="Hu X."/>
            <person name="Zhang T."/>
            <person name="Song X."/>
            <person name="Zhang H."/>
            <person name="Dai N."/>
            <person name="Sheng W."/>
            <person name="Hou X."/>
            <person name="Wei L."/>
        </authorList>
    </citation>
    <scope>NUCLEOTIDE SEQUENCE</scope>
    <source>
        <strain evidence="2">G02</strain>
        <tissue evidence="2">Leaf</tissue>
    </source>
</reference>
<protein>
    <submittedName>
        <fullName evidence="2">F-box protein</fullName>
    </submittedName>
</protein>
<name>A0AAW2MX06_SESRA</name>
<comment type="caution">
    <text evidence="2">The sequence shown here is derived from an EMBL/GenBank/DDBJ whole genome shotgun (WGS) entry which is preliminary data.</text>
</comment>
<dbReference type="PROSITE" id="PS50181">
    <property type="entry name" value="FBOX"/>
    <property type="match status" value="1"/>
</dbReference>
<organism evidence="2">
    <name type="scientific">Sesamum radiatum</name>
    <name type="common">Black benniseed</name>
    <dbReference type="NCBI Taxonomy" id="300843"/>
    <lineage>
        <taxon>Eukaryota</taxon>
        <taxon>Viridiplantae</taxon>
        <taxon>Streptophyta</taxon>
        <taxon>Embryophyta</taxon>
        <taxon>Tracheophyta</taxon>
        <taxon>Spermatophyta</taxon>
        <taxon>Magnoliopsida</taxon>
        <taxon>eudicotyledons</taxon>
        <taxon>Gunneridae</taxon>
        <taxon>Pentapetalae</taxon>
        <taxon>asterids</taxon>
        <taxon>lamiids</taxon>
        <taxon>Lamiales</taxon>
        <taxon>Pedaliaceae</taxon>
        <taxon>Sesamum</taxon>
    </lineage>
</organism>
<dbReference type="SUPFAM" id="SSF81383">
    <property type="entry name" value="F-box domain"/>
    <property type="match status" value="1"/>
</dbReference>
<dbReference type="InterPro" id="IPR001810">
    <property type="entry name" value="F-box_dom"/>
</dbReference>
<evidence type="ECO:0000313" key="2">
    <source>
        <dbReference type="EMBL" id="KAL0335463.1"/>
    </source>
</evidence>
<gene>
    <name evidence="2" type="ORF">Sradi_4758200</name>
</gene>
<reference evidence="2" key="2">
    <citation type="journal article" date="2024" name="Plant">
        <title>Genomic evolution and insights into agronomic trait innovations of Sesamum species.</title>
        <authorList>
            <person name="Miao H."/>
            <person name="Wang L."/>
            <person name="Qu L."/>
            <person name="Liu H."/>
            <person name="Sun Y."/>
            <person name="Le M."/>
            <person name="Wang Q."/>
            <person name="Wei S."/>
            <person name="Zheng Y."/>
            <person name="Lin W."/>
            <person name="Duan Y."/>
            <person name="Cao H."/>
            <person name="Xiong S."/>
            <person name="Wang X."/>
            <person name="Wei L."/>
            <person name="Li C."/>
            <person name="Ma Q."/>
            <person name="Ju M."/>
            <person name="Zhao R."/>
            <person name="Li G."/>
            <person name="Mu C."/>
            <person name="Tian Q."/>
            <person name="Mei H."/>
            <person name="Zhang T."/>
            <person name="Gao T."/>
            <person name="Zhang H."/>
        </authorList>
    </citation>
    <scope>NUCLEOTIDE SEQUENCE</scope>
    <source>
        <strain evidence="2">G02</strain>
    </source>
</reference>
<dbReference type="EMBL" id="JACGWJ010000021">
    <property type="protein sequence ID" value="KAL0335463.1"/>
    <property type="molecule type" value="Genomic_DNA"/>
</dbReference>
<sequence length="66" mass="6959">MAEALPEDCLSHVISFTSPRDACRAALVAGSFRRAADSDLAWEKIPAAGLPPDYLQVGCSGGVLFH</sequence>
<proteinExistence type="predicted"/>